<accession>A0ABS7XVV9</accession>
<evidence type="ECO:0000256" key="6">
    <source>
        <dbReference type="ARBA" id="ARBA00018193"/>
    </source>
</evidence>
<feature type="domain" description="6-phosphogluconate dehydrogenase C-terminal" evidence="13">
    <location>
        <begin position="184"/>
        <end position="464"/>
    </location>
</feature>
<dbReference type="PROSITE" id="PS00461">
    <property type="entry name" value="6PGD"/>
    <property type="match status" value="1"/>
</dbReference>
<dbReference type="SMART" id="SM01350">
    <property type="entry name" value="6PGD"/>
    <property type="match status" value="1"/>
</dbReference>
<protein>
    <recommendedName>
        <fullName evidence="6 11">6-phosphogluconate dehydrogenase, decarboxylating</fullName>
        <ecNumber evidence="5 11">1.1.1.44</ecNumber>
    </recommendedName>
</protein>
<name>A0ABS7XVV9_9FLAO</name>
<dbReference type="InterPro" id="IPR006114">
    <property type="entry name" value="6PGDH_C"/>
</dbReference>
<dbReference type="PANTHER" id="PTHR11811">
    <property type="entry name" value="6-PHOSPHOGLUCONATE DEHYDROGENASE"/>
    <property type="match status" value="1"/>
</dbReference>
<evidence type="ECO:0000256" key="10">
    <source>
        <dbReference type="ARBA" id="ARBA00048640"/>
    </source>
</evidence>
<dbReference type="Proteomes" id="UP001198402">
    <property type="component" value="Unassembled WGS sequence"/>
</dbReference>
<comment type="caution">
    <text evidence="14">The sequence shown here is derived from an EMBL/GenBank/DDBJ whole genome shotgun (WGS) entry which is preliminary data.</text>
</comment>
<dbReference type="EC" id="1.1.1.44" evidence="5 11"/>
<dbReference type="PRINTS" id="PR00076">
    <property type="entry name" value="6PGDHDRGNASE"/>
</dbReference>
<comment type="function">
    <text evidence="1 11">Catalyzes the oxidative decarboxylation of 6-phosphogluconate to ribulose 5-phosphate and CO(2), with concomitant reduction of NADP to NADPH.</text>
</comment>
<comment type="pathway">
    <text evidence="2 11 12">Carbohydrate degradation; pentose phosphate pathway; D-ribulose 5-phosphate from D-glucose 6-phosphate (oxidative stage): step 3/3.</text>
</comment>
<comment type="catalytic activity">
    <reaction evidence="10 11 12">
        <text>6-phospho-D-gluconate + NADP(+) = D-ribulose 5-phosphate + CO2 + NADPH</text>
        <dbReference type="Rhea" id="RHEA:10116"/>
        <dbReference type="ChEBI" id="CHEBI:16526"/>
        <dbReference type="ChEBI" id="CHEBI:57783"/>
        <dbReference type="ChEBI" id="CHEBI:58121"/>
        <dbReference type="ChEBI" id="CHEBI:58349"/>
        <dbReference type="ChEBI" id="CHEBI:58759"/>
        <dbReference type="EC" id="1.1.1.44"/>
    </reaction>
</comment>
<evidence type="ECO:0000256" key="1">
    <source>
        <dbReference type="ARBA" id="ARBA00002526"/>
    </source>
</evidence>
<gene>
    <name evidence="14" type="primary">gndA</name>
    <name evidence="14" type="ORF">LBV24_01010</name>
</gene>
<keyword evidence="8 12" id="KW-0311">Gluconate utilization</keyword>
<evidence type="ECO:0000256" key="11">
    <source>
        <dbReference type="PIRNR" id="PIRNR000109"/>
    </source>
</evidence>
<evidence type="ECO:0000256" key="8">
    <source>
        <dbReference type="ARBA" id="ARBA00023064"/>
    </source>
</evidence>
<reference evidence="15" key="1">
    <citation type="submission" date="2023-07" db="EMBL/GenBank/DDBJ databases">
        <authorList>
            <person name="Yue Y."/>
        </authorList>
    </citation>
    <scope>NUCLEOTIDE SEQUENCE [LARGE SCALE GENOMIC DNA]</scope>
    <source>
        <strain evidence="15">2Y89</strain>
    </source>
</reference>
<dbReference type="InterPro" id="IPR006113">
    <property type="entry name" value="6PGDH_Gnd/GntZ"/>
</dbReference>
<evidence type="ECO:0000259" key="13">
    <source>
        <dbReference type="SMART" id="SM01350"/>
    </source>
</evidence>
<evidence type="ECO:0000256" key="9">
    <source>
        <dbReference type="ARBA" id="ARBA00023126"/>
    </source>
</evidence>
<dbReference type="InterPro" id="IPR036291">
    <property type="entry name" value="NAD(P)-bd_dom_sf"/>
</dbReference>
<dbReference type="Gene3D" id="3.40.50.720">
    <property type="entry name" value="NAD(P)-binding Rossmann-like Domain"/>
    <property type="match status" value="1"/>
</dbReference>
<dbReference type="Pfam" id="PF00393">
    <property type="entry name" value="6PGD"/>
    <property type="match status" value="1"/>
</dbReference>
<sequence>MEKSFFGVIGLGVMGRSLSLNIANKGFKLSVYNRSTAGEETMVSDFMKNVNSQNEVLGFTDLTEFVSSLERPRKILIMIKAGNAIDVVIDKLLPLLSEGDIIIDGGNSFFVDTNRRKKELKNECVNFLGCGVSGGETGALKGPSLMVGGDKNAYEIVAPVLKAIAGKDKNNNPCCTLVGDEGSGHFVKMIHNGIEYVEMQLLAEIYALLKEEYSNDEIALILNQWNQTDLSSYLLEITSKIFLKKENDAYIIDTILDKAGNKGTGSWSSKIAFDLGSVNTMMSSAVFARYISSFKSKRTQLSQDIKSENSNKNIDLNDLEIAYRFARKINHHQGFELIKNGSQSYNWDLDLSEIARIWTNGCIIRSDFMERSIFLLKDGKNYLDNEEIISFLKNNESGIINILNTGLINRISLNTFYTAYDYWVAITTNRLPANLIQAQRDYFGAHTYQKIGFNENEFFHTNWEQS</sequence>
<dbReference type="InterPro" id="IPR008927">
    <property type="entry name" value="6-PGluconate_DH-like_C_sf"/>
</dbReference>
<dbReference type="Pfam" id="PF03446">
    <property type="entry name" value="NAD_binding_2"/>
    <property type="match status" value="1"/>
</dbReference>
<dbReference type="EMBL" id="JAIUJS010000001">
    <property type="protein sequence ID" value="MCA0151774.1"/>
    <property type="molecule type" value="Genomic_DNA"/>
</dbReference>
<dbReference type="SUPFAM" id="SSF48179">
    <property type="entry name" value="6-phosphogluconate dehydrogenase C-terminal domain-like"/>
    <property type="match status" value="1"/>
</dbReference>
<evidence type="ECO:0000256" key="5">
    <source>
        <dbReference type="ARBA" id="ARBA00013011"/>
    </source>
</evidence>
<dbReference type="InterPro" id="IPR013328">
    <property type="entry name" value="6PGD_dom2"/>
</dbReference>
<organism evidence="14 15">
    <name type="scientific">Winogradskyella vincentii</name>
    <dbReference type="NCBI Taxonomy" id="2877122"/>
    <lineage>
        <taxon>Bacteria</taxon>
        <taxon>Pseudomonadati</taxon>
        <taxon>Bacteroidota</taxon>
        <taxon>Flavobacteriia</taxon>
        <taxon>Flavobacteriales</taxon>
        <taxon>Flavobacteriaceae</taxon>
        <taxon>Winogradskyella</taxon>
    </lineage>
</organism>
<dbReference type="GO" id="GO:0004616">
    <property type="term" value="F:phosphogluconate dehydrogenase (decarboxylating) activity"/>
    <property type="evidence" value="ECO:0007669"/>
    <property type="project" value="UniProtKB-EC"/>
</dbReference>
<dbReference type="InterPro" id="IPR006184">
    <property type="entry name" value="6PGdom_BS"/>
</dbReference>
<keyword evidence="11 12" id="KW-0521">NADP</keyword>
<evidence type="ECO:0000256" key="7">
    <source>
        <dbReference type="ARBA" id="ARBA00023002"/>
    </source>
</evidence>
<evidence type="ECO:0000313" key="14">
    <source>
        <dbReference type="EMBL" id="MCA0151774.1"/>
    </source>
</evidence>
<comment type="similarity">
    <text evidence="3 11 12">Belongs to the 6-phosphogluconate dehydrogenase family.</text>
</comment>
<keyword evidence="7 11" id="KW-0560">Oxidoreductase</keyword>
<comment type="subunit">
    <text evidence="4 11">Homodimer.</text>
</comment>
<dbReference type="NCBIfam" id="TIGR00873">
    <property type="entry name" value="gnd"/>
    <property type="match status" value="1"/>
</dbReference>
<dbReference type="InterPro" id="IPR006115">
    <property type="entry name" value="6PGDH_NADP-bd"/>
</dbReference>
<keyword evidence="9 11" id="KW-0570">Pentose shunt</keyword>
<proteinExistence type="inferred from homology"/>
<keyword evidence="15" id="KW-1185">Reference proteome</keyword>
<evidence type="ECO:0000256" key="2">
    <source>
        <dbReference type="ARBA" id="ARBA00004874"/>
    </source>
</evidence>
<dbReference type="Gene3D" id="1.20.5.320">
    <property type="entry name" value="6-Phosphogluconate Dehydrogenase, domain 3"/>
    <property type="match status" value="1"/>
</dbReference>
<evidence type="ECO:0000313" key="15">
    <source>
        <dbReference type="Proteomes" id="UP001198402"/>
    </source>
</evidence>
<dbReference type="SUPFAM" id="SSF51735">
    <property type="entry name" value="NAD(P)-binding Rossmann-fold domains"/>
    <property type="match status" value="1"/>
</dbReference>
<dbReference type="PIRSF" id="PIRSF000109">
    <property type="entry name" value="6PGD"/>
    <property type="match status" value="1"/>
</dbReference>
<evidence type="ECO:0000256" key="4">
    <source>
        <dbReference type="ARBA" id="ARBA00011738"/>
    </source>
</evidence>
<dbReference type="RefSeq" id="WP_224476746.1">
    <property type="nucleotide sequence ID" value="NZ_JAIUJS010000001.1"/>
</dbReference>
<dbReference type="InterPro" id="IPR006183">
    <property type="entry name" value="Pgluconate_DH"/>
</dbReference>
<evidence type="ECO:0000256" key="12">
    <source>
        <dbReference type="RuleBase" id="RU000485"/>
    </source>
</evidence>
<dbReference type="Gene3D" id="1.10.1040.10">
    <property type="entry name" value="N-(1-d-carboxylethyl)-l-norvaline Dehydrogenase, domain 2"/>
    <property type="match status" value="1"/>
</dbReference>
<dbReference type="NCBIfam" id="NF006765">
    <property type="entry name" value="PRK09287.1"/>
    <property type="match status" value="1"/>
</dbReference>
<evidence type="ECO:0000256" key="3">
    <source>
        <dbReference type="ARBA" id="ARBA00008419"/>
    </source>
</evidence>